<comment type="caution">
    <text evidence="1">The sequence shown here is derived from an EMBL/GenBank/DDBJ whole genome shotgun (WGS) entry which is preliminary data.</text>
</comment>
<dbReference type="Pfam" id="PF12864">
    <property type="entry name" value="DUF3822"/>
    <property type="match status" value="1"/>
</dbReference>
<gene>
    <name evidence="1" type="ORF">BLX24_09055</name>
</gene>
<accession>A0A1S2VL61</accession>
<proteinExistence type="predicted"/>
<organism evidence="1 2">
    <name type="scientific">Arsenicibacter rosenii</name>
    <dbReference type="NCBI Taxonomy" id="1750698"/>
    <lineage>
        <taxon>Bacteria</taxon>
        <taxon>Pseudomonadati</taxon>
        <taxon>Bacteroidota</taxon>
        <taxon>Cytophagia</taxon>
        <taxon>Cytophagales</taxon>
        <taxon>Spirosomataceae</taxon>
        <taxon>Arsenicibacter</taxon>
    </lineage>
</organism>
<evidence type="ECO:0008006" key="3">
    <source>
        <dbReference type="Google" id="ProtNLM"/>
    </source>
</evidence>
<dbReference type="Proteomes" id="UP000181790">
    <property type="component" value="Unassembled WGS sequence"/>
</dbReference>
<protein>
    <recommendedName>
        <fullName evidence="3">DUF3822 domain-containing protein</fullName>
    </recommendedName>
</protein>
<dbReference type="Gene3D" id="3.30.420.260">
    <property type="match status" value="1"/>
</dbReference>
<dbReference type="InterPro" id="IPR024213">
    <property type="entry name" value="DUF3822"/>
</dbReference>
<sequence length="293" mass="33677">MSTSPTVAIRQESFDPVLAEQATLCLEVSKDRFRFAMLDKAGLCVWLEEFMFPSLLNDRAPHDMLPAIFEQHQILSHGSWRQVLVSVNSPSFTLIPKPLFRKEYAGSYLAFMRGSELMPHEFPTAYLHSHDDCYVVFNMDHQLSDFFSAQYPLQQLSFVHQTSTILEASRFSDNAKTGLRPVMTLCFENEFVTVMLRQNGQLKYGNRFGYKNPDDLVYYLLYLIAELQFTPDVLTAFLFGELTPFSETYSRLAAFFPNLRFGHSPSPLRLAPGFDELPDHRYLSLYGLCLISQ</sequence>
<dbReference type="AlphaFoldDB" id="A0A1S2VL61"/>
<evidence type="ECO:0000313" key="1">
    <source>
        <dbReference type="EMBL" id="OIN59507.1"/>
    </source>
</evidence>
<dbReference type="CDD" id="cd24013">
    <property type="entry name" value="ASKHA_ATPase_BT3980-like"/>
    <property type="match status" value="1"/>
</dbReference>
<reference evidence="1 2" key="1">
    <citation type="submission" date="2016-10" db="EMBL/GenBank/DDBJ databases">
        <title>Arsenicibacter rosenii gen. nov., sp. nov., an efficient arsenic-methylating bacterium isolated from an arsenic-contaminated paddy soil.</title>
        <authorList>
            <person name="Huang K."/>
        </authorList>
    </citation>
    <scope>NUCLEOTIDE SEQUENCE [LARGE SCALE GENOMIC DNA]</scope>
    <source>
        <strain evidence="1 2">SM-1</strain>
    </source>
</reference>
<dbReference type="Gene3D" id="3.30.420.250">
    <property type="match status" value="1"/>
</dbReference>
<dbReference type="EMBL" id="MORL01000004">
    <property type="protein sequence ID" value="OIN59507.1"/>
    <property type="molecule type" value="Genomic_DNA"/>
</dbReference>
<dbReference type="RefSeq" id="WP_071503188.1">
    <property type="nucleotide sequence ID" value="NZ_MORL01000004.1"/>
</dbReference>
<keyword evidence="2" id="KW-1185">Reference proteome</keyword>
<evidence type="ECO:0000313" key="2">
    <source>
        <dbReference type="Proteomes" id="UP000181790"/>
    </source>
</evidence>
<name>A0A1S2VL61_9BACT</name>